<accession>A0A2A2ZBD5</accession>
<protein>
    <submittedName>
        <fullName evidence="2">Uncharacterized protein</fullName>
    </submittedName>
</protein>
<evidence type="ECO:0000313" key="2">
    <source>
        <dbReference type="EMBL" id="PBA23769.1"/>
    </source>
</evidence>
<organism evidence="2 3">
    <name type="scientific">Mycobacterium avium</name>
    <dbReference type="NCBI Taxonomy" id="1764"/>
    <lineage>
        <taxon>Bacteria</taxon>
        <taxon>Bacillati</taxon>
        <taxon>Actinomycetota</taxon>
        <taxon>Actinomycetes</taxon>
        <taxon>Mycobacteriales</taxon>
        <taxon>Mycobacteriaceae</taxon>
        <taxon>Mycobacterium</taxon>
        <taxon>Mycobacterium avium complex (MAC)</taxon>
    </lineage>
</organism>
<feature type="region of interest" description="Disordered" evidence="1">
    <location>
        <begin position="97"/>
        <end position="119"/>
    </location>
</feature>
<comment type="caution">
    <text evidence="2">The sequence shown here is derived from an EMBL/GenBank/DDBJ whole genome shotgun (WGS) entry which is preliminary data.</text>
</comment>
<dbReference type="Proteomes" id="UP000217768">
    <property type="component" value="Unassembled WGS sequence"/>
</dbReference>
<evidence type="ECO:0000313" key="3">
    <source>
        <dbReference type="Proteomes" id="UP000217768"/>
    </source>
</evidence>
<dbReference type="AlphaFoldDB" id="A0A2A2ZBD5"/>
<reference evidence="2 3" key="1">
    <citation type="submission" date="2017-08" db="EMBL/GenBank/DDBJ databases">
        <title>Phylogenetic analysis of Mycobacterium avium complex whole genomes.</title>
        <authorList>
            <person name="Caverly L.J."/>
            <person name="Spilker T."/>
            <person name="Lipuma J."/>
        </authorList>
    </citation>
    <scope>NUCLEOTIDE SEQUENCE [LARGE SCALE GENOMIC DNA]</scope>
    <source>
        <strain evidence="2 3">FLAC0165</strain>
    </source>
</reference>
<feature type="region of interest" description="Disordered" evidence="1">
    <location>
        <begin position="40"/>
        <end position="74"/>
    </location>
</feature>
<dbReference type="EMBL" id="NSFD01000055">
    <property type="protein sequence ID" value="PBA23769.1"/>
    <property type="molecule type" value="Genomic_DNA"/>
</dbReference>
<gene>
    <name evidence="2" type="ORF">CKJ66_26255</name>
</gene>
<name>A0A2A2ZBD5_MYCAV</name>
<proteinExistence type="predicted"/>
<feature type="compositionally biased region" description="Low complexity" evidence="1">
    <location>
        <begin position="108"/>
        <end position="119"/>
    </location>
</feature>
<sequence>MFSAEALALMERRVAQCDRHSGAMARCVDQRHNRALRVHTAVTSRAGSGPPRSTPNCPPTTLRPRSSHRTCSSATKPALTILGRGCARAGSAATAATCSPSAWPPPAASSTAPNWTSTA</sequence>
<evidence type="ECO:0000256" key="1">
    <source>
        <dbReference type="SAM" id="MobiDB-lite"/>
    </source>
</evidence>